<dbReference type="Proteomes" id="UP000076962">
    <property type="component" value="Unassembled WGS sequence"/>
</dbReference>
<gene>
    <name evidence="1" type="ORF">THIOM_002448</name>
</gene>
<evidence type="ECO:0000313" key="2">
    <source>
        <dbReference type="Proteomes" id="UP000076962"/>
    </source>
</evidence>
<protein>
    <submittedName>
        <fullName evidence="1">Uncharacterized protein</fullName>
    </submittedName>
</protein>
<keyword evidence="2" id="KW-1185">Reference proteome</keyword>
<evidence type="ECO:0000313" key="1">
    <source>
        <dbReference type="EMBL" id="OAD21779.1"/>
    </source>
</evidence>
<dbReference type="EMBL" id="LUTY01001400">
    <property type="protein sequence ID" value="OAD21779.1"/>
    <property type="molecule type" value="Genomic_DNA"/>
</dbReference>
<organism evidence="1 2">
    <name type="scientific">Candidatus Thiomargarita nelsonii</name>
    <dbReference type="NCBI Taxonomy" id="1003181"/>
    <lineage>
        <taxon>Bacteria</taxon>
        <taxon>Pseudomonadati</taxon>
        <taxon>Pseudomonadota</taxon>
        <taxon>Gammaproteobacteria</taxon>
        <taxon>Thiotrichales</taxon>
        <taxon>Thiotrichaceae</taxon>
        <taxon>Thiomargarita</taxon>
    </lineage>
</organism>
<sequence>MLFPPPLAKRWQCPQDGFWASHYDWVATAPDIRNPTLEINIWGFANLSNILRHLQITSAPNDSQPRE</sequence>
<proteinExistence type="predicted"/>
<accession>A0A176S1I6</accession>
<comment type="caution">
    <text evidence="1">The sequence shown here is derived from an EMBL/GenBank/DDBJ whole genome shotgun (WGS) entry which is preliminary data.</text>
</comment>
<dbReference type="AlphaFoldDB" id="A0A176S1I6"/>
<name>A0A176S1I6_9GAMM</name>
<reference evidence="1 2" key="1">
    <citation type="submission" date="2016-05" db="EMBL/GenBank/DDBJ databases">
        <title>Single-cell genome of chain-forming Candidatus Thiomargarita nelsonii and comparison to other large sulfur-oxidizing bacteria.</title>
        <authorList>
            <person name="Winkel M."/>
            <person name="Salman V."/>
            <person name="Woyke T."/>
            <person name="Schulz-Vogt H."/>
            <person name="Richter M."/>
            <person name="Flood B."/>
            <person name="Bailey J."/>
            <person name="Amann R."/>
            <person name="Mussmann M."/>
        </authorList>
    </citation>
    <scope>NUCLEOTIDE SEQUENCE [LARGE SCALE GENOMIC DNA]</scope>
    <source>
        <strain evidence="1 2">THI036</strain>
    </source>
</reference>